<dbReference type="HOGENOM" id="CLU_068776_0_0_1"/>
<sequence>MDPRRRADLSVGWADLPPELLEGIMKLMSPLERVTVRLVCSSWRTCARASFPSDLAFEAPRLLLRRPGPPRGPLAFFSLRRAEILPFALPARLSAARCCGHMGGWLAMALDDDREIALCSVTSGESVGIPRPPVFPVAKVVLSAPPTTRGWVVAVLGRSGTIALLQPDAEGEGGRWMAMEDGAKHGGFEDMAIWRGRLCALGGDGAEHGEGEPTPSSNGYFNGHLLGCSRTSTNCFRFYIHLYTRVRGRVCMYLVVDMSGSLVVVQREYSVRRDAVEVEVEVSRFAAEERKWEAVEELAAGEALFVGSVVSVAARATEGSGIRGNCVYMARREVELIAPHAIGVYSLADGEADGLAISGGHSLAAEPVWIAPSLA</sequence>
<dbReference type="Gene3D" id="1.20.1280.50">
    <property type="match status" value="1"/>
</dbReference>
<dbReference type="Pfam" id="PF00646">
    <property type="entry name" value="F-box"/>
    <property type="match status" value="1"/>
</dbReference>
<dbReference type="Gramene" id="OBART03G41490.1">
    <property type="protein sequence ID" value="OBART03G41490.1"/>
    <property type="gene ID" value="OBART03G41490"/>
</dbReference>
<reference evidence="2" key="2">
    <citation type="submission" date="2015-03" db="UniProtKB">
        <authorList>
            <consortium name="EnsemblPlants"/>
        </authorList>
    </citation>
    <scope>IDENTIFICATION</scope>
</reference>
<dbReference type="eggNOG" id="ENOG502R580">
    <property type="taxonomic scope" value="Eukaryota"/>
</dbReference>
<dbReference type="PANTHER" id="PTHR33110:SF71">
    <property type="entry name" value="F-BOX_KELCH-REPEAT PROTEIN"/>
    <property type="match status" value="1"/>
</dbReference>
<feature type="domain" description="F-box" evidence="1">
    <location>
        <begin position="10"/>
        <end position="60"/>
    </location>
</feature>
<evidence type="ECO:0000313" key="3">
    <source>
        <dbReference type="Proteomes" id="UP000026960"/>
    </source>
</evidence>
<dbReference type="InterPro" id="IPR005174">
    <property type="entry name" value="KIB1-4_b-propeller"/>
</dbReference>
<protein>
    <recommendedName>
        <fullName evidence="1">F-box domain-containing protein</fullName>
    </recommendedName>
</protein>
<dbReference type="SUPFAM" id="SSF81383">
    <property type="entry name" value="F-box domain"/>
    <property type="match status" value="1"/>
</dbReference>
<dbReference type="PROSITE" id="PS50181">
    <property type="entry name" value="FBOX"/>
    <property type="match status" value="1"/>
</dbReference>
<dbReference type="InterPro" id="IPR036047">
    <property type="entry name" value="F-box-like_dom_sf"/>
</dbReference>
<name>A0A0D3FRJ4_9ORYZ</name>
<dbReference type="SMART" id="SM00256">
    <property type="entry name" value="FBOX"/>
    <property type="match status" value="1"/>
</dbReference>
<dbReference type="PaxDb" id="65489-OBART03G41490.1"/>
<dbReference type="PANTHER" id="PTHR33110">
    <property type="entry name" value="F-BOX/KELCH-REPEAT PROTEIN-RELATED"/>
    <property type="match status" value="1"/>
</dbReference>
<keyword evidence="3" id="KW-1185">Reference proteome</keyword>
<reference evidence="2" key="1">
    <citation type="journal article" date="2009" name="Rice">
        <title>De Novo Next Generation Sequencing of Plant Genomes.</title>
        <authorList>
            <person name="Rounsley S."/>
            <person name="Marri P.R."/>
            <person name="Yu Y."/>
            <person name="He R."/>
            <person name="Sisneros N."/>
            <person name="Goicoechea J.L."/>
            <person name="Lee S.J."/>
            <person name="Angelova A."/>
            <person name="Kudrna D."/>
            <person name="Luo M."/>
            <person name="Affourtit J."/>
            <person name="Desany B."/>
            <person name="Knight J."/>
            <person name="Niazi F."/>
            <person name="Egholm M."/>
            <person name="Wing R.A."/>
        </authorList>
    </citation>
    <scope>NUCLEOTIDE SEQUENCE [LARGE SCALE GENOMIC DNA]</scope>
    <source>
        <strain evidence="2">cv. IRGC 105608</strain>
    </source>
</reference>
<dbReference type="InterPro" id="IPR001810">
    <property type="entry name" value="F-box_dom"/>
</dbReference>
<evidence type="ECO:0000313" key="2">
    <source>
        <dbReference type="EnsemblPlants" id="OBART03G41490.1"/>
    </source>
</evidence>
<dbReference type="EnsemblPlants" id="OBART03G41490.1">
    <property type="protein sequence ID" value="OBART03G41490.1"/>
    <property type="gene ID" value="OBART03G41490"/>
</dbReference>
<dbReference type="STRING" id="65489.A0A0D3FRJ4"/>
<dbReference type="Proteomes" id="UP000026960">
    <property type="component" value="Chromosome 3"/>
</dbReference>
<accession>A0A0D3FRJ4</accession>
<evidence type="ECO:0000259" key="1">
    <source>
        <dbReference type="PROSITE" id="PS50181"/>
    </source>
</evidence>
<dbReference type="Pfam" id="PF03478">
    <property type="entry name" value="Beta-prop_KIB1-4"/>
    <property type="match status" value="1"/>
</dbReference>
<proteinExistence type="predicted"/>
<dbReference type="AlphaFoldDB" id="A0A0D3FRJ4"/>
<organism evidence="2">
    <name type="scientific">Oryza barthii</name>
    <dbReference type="NCBI Taxonomy" id="65489"/>
    <lineage>
        <taxon>Eukaryota</taxon>
        <taxon>Viridiplantae</taxon>
        <taxon>Streptophyta</taxon>
        <taxon>Embryophyta</taxon>
        <taxon>Tracheophyta</taxon>
        <taxon>Spermatophyta</taxon>
        <taxon>Magnoliopsida</taxon>
        <taxon>Liliopsida</taxon>
        <taxon>Poales</taxon>
        <taxon>Poaceae</taxon>
        <taxon>BOP clade</taxon>
        <taxon>Oryzoideae</taxon>
        <taxon>Oryzeae</taxon>
        <taxon>Oryzinae</taxon>
        <taxon>Oryza</taxon>
    </lineage>
</organism>